<proteinExistence type="predicted"/>
<keyword evidence="2" id="KW-0732">Signal</keyword>
<name>K8PJ02_9BRAD</name>
<dbReference type="AlphaFoldDB" id="K8PJ02"/>
<dbReference type="Proteomes" id="UP000001096">
    <property type="component" value="Unassembled WGS sequence"/>
</dbReference>
<sequence>MKRNLHLAAILLLAMCAVPLLAVPASARGGAAANIMSSPGYQRALEESRKRQAEPYVKKPAVYPRKKWRHRGQGH</sequence>
<evidence type="ECO:0000256" key="1">
    <source>
        <dbReference type="SAM" id="MobiDB-lite"/>
    </source>
</evidence>
<feature type="region of interest" description="Disordered" evidence="1">
    <location>
        <begin position="46"/>
        <end position="75"/>
    </location>
</feature>
<dbReference type="EMBL" id="AGWX01000001">
    <property type="protein sequence ID" value="EKS41521.1"/>
    <property type="molecule type" value="Genomic_DNA"/>
</dbReference>
<comment type="caution">
    <text evidence="3">The sequence shown here is derived from an EMBL/GenBank/DDBJ whole genome shotgun (WGS) entry which is preliminary data.</text>
</comment>
<evidence type="ECO:0000313" key="4">
    <source>
        <dbReference type="Proteomes" id="UP000001096"/>
    </source>
</evidence>
<dbReference type="PATRIC" id="fig|883078.3.peg.632"/>
<feature type="signal peptide" evidence="2">
    <location>
        <begin position="1"/>
        <end position="22"/>
    </location>
</feature>
<feature type="compositionally biased region" description="Basic residues" evidence="1">
    <location>
        <begin position="64"/>
        <end position="75"/>
    </location>
</feature>
<keyword evidence="4" id="KW-1185">Reference proteome</keyword>
<protein>
    <submittedName>
        <fullName evidence="3">Uncharacterized protein</fullName>
    </submittedName>
</protein>
<evidence type="ECO:0000313" key="3">
    <source>
        <dbReference type="EMBL" id="EKS41521.1"/>
    </source>
</evidence>
<accession>K8PJ02</accession>
<evidence type="ECO:0000256" key="2">
    <source>
        <dbReference type="SAM" id="SignalP"/>
    </source>
</evidence>
<feature type="chain" id="PRO_5003920247" evidence="2">
    <location>
        <begin position="23"/>
        <end position="75"/>
    </location>
</feature>
<reference evidence="3 4" key="1">
    <citation type="submission" date="2012-04" db="EMBL/GenBank/DDBJ databases">
        <title>The Genome Sequence of Afipia broomeae ATCC 49717.</title>
        <authorList>
            <consortium name="The Broad Institute Genome Sequencing Platform"/>
            <person name="Earl A."/>
            <person name="Ward D."/>
            <person name="Feldgarden M."/>
            <person name="Gevers D."/>
            <person name="Huys G."/>
            <person name="Walker B."/>
            <person name="Young S.K."/>
            <person name="Zeng Q."/>
            <person name="Gargeya S."/>
            <person name="Fitzgerald M."/>
            <person name="Haas B."/>
            <person name="Abouelleil A."/>
            <person name="Alvarado L."/>
            <person name="Arachchi H.M."/>
            <person name="Berlin A."/>
            <person name="Chapman S.B."/>
            <person name="Goldberg J."/>
            <person name="Griggs A."/>
            <person name="Gujja S."/>
            <person name="Hansen M."/>
            <person name="Howarth C."/>
            <person name="Imamovic A."/>
            <person name="Larimer J."/>
            <person name="McCowen C."/>
            <person name="Montmayeur A."/>
            <person name="Murphy C."/>
            <person name="Neiman D."/>
            <person name="Pearson M."/>
            <person name="Priest M."/>
            <person name="Roberts A."/>
            <person name="Saif S."/>
            <person name="Shea T."/>
            <person name="Sisk P."/>
            <person name="Sykes S."/>
            <person name="Wortman J."/>
            <person name="Nusbaum C."/>
            <person name="Birren B."/>
        </authorList>
    </citation>
    <scope>NUCLEOTIDE SEQUENCE [LARGE SCALE GENOMIC DNA]</scope>
    <source>
        <strain evidence="3 4">ATCC 49717</strain>
    </source>
</reference>
<dbReference type="HOGENOM" id="CLU_191270_0_0_5"/>
<gene>
    <name evidence="3" type="ORF">HMPREF9695_00613</name>
</gene>
<feature type="compositionally biased region" description="Basic and acidic residues" evidence="1">
    <location>
        <begin position="46"/>
        <end position="57"/>
    </location>
</feature>
<organism evidence="3 4">
    <name type="scientific">Afipia broomeae ATCC 49717</name>
    <dbReference type="NCBI Taxonomy" id="883078"/>
    <lineage>
        <taxon>Bacteria</taxon>
        <taxon>Pseudomonadati</taxon>
        <taxon>Pseudomonadota</taxon>
        <taxon>Alphaproteobacteria</taxon>
        <taxon>Hyphomicrobiales</taxon>
        <taxon>Nitrobacteraceae</taxon>
        <taxon>Afipia</taxon>
    </lineage>
</organism>